<evidence type="ECO:0000256" key="3">
    <source>
        <dbReference type="ARBA" id="ARBA00022679"/>
    </source>
</evidence>
<feature type="transmembrane region" description="Helical" evidence="9">
    <location>
        <begin position="346"/>
        <end position="364"/>
    </location>
</feature>
<reference evidence="11 12" key="1">
    <citation type="submission" date="2024-02" db="EMBL/GenBank/DDBJ databases">
        <authorList>
            <person name="Chen Y."/>
            <person name="Shah S."/>
            <person name="Dougan E. K."/>
            <person name="Thang M."/>
            <person name="Chan C."/>
        </authorList>
    </citation>
    <scope>NUCLEOTIDE SEQUENCE [LARGE SCALE GENOMIC DNA]</scope>
</reference>
<feature type="transmembrane region" description="Helical" evidence="9">
    <location>
        <begin position="434"/>
        <end position="456"/>
    </location>
</feature>
<feature type="transmembrane region" description="Helical" evidence="9">
    <location>
        <begin position="207"/>
        <end position="229"/>
    </location>
</feature>
<comment type="caution">
    <text evidence="11">The sequence shown here is derived from an EMBL/GenBank/DDBJ whole genome shotgun (WGS) entry which is preliminary data.</text>
</comment>
<dbReference type="PANTHER" id="PTHR13533:SF1">
    <property type="entry name" value="N-ACETYLNEURAMINATE 9-O-ACETYLTRANSFERASE"/>
    <property type="match status" value="1"/>
</dbReference>
<dbReference type="EMBL" id="CAXAMM010012504">
    <property type="protein sequence ID" value="CAK9029047.1"/>
    <property type="molecule type" value="Genomic_DNA"/>
</dbReference>
<keyword evidence="4 9" id="KW-0812">Transmembrane</keyword>
<feature type="domain" description="Cas1p 10 TM acyl transferase" evidence="10">
    <location>
        <begin position="19"/>
        <end position="483"/>
    </location>
</feature>
<accession>A0ABP0KSW1</accession>
<feature type="compositionally biased region" description="Low complexity" evidence="8">
    <location>
        <begin position="956"/>
        <end position="975"/>
    </location>
</feature>
<keyword evidence="6 9" id="KW-0472">Membrane</keyword>
<dbReference type="PANTHER" id="PTHR13533">
    <property type="entry name" value="N-ACETYLNEURAMINATE 9-O-ACETYLTRANSFERASE"/>
    <property type="match status" value="1"/>
</dbReference>
<comment type="subcellular location">
    <subcellularLocation>
        <location evidence="1">Membrane</location>
        <topology evidence="1">Multi-pass membrane protein</topology>
    </subcellularLocation>
</comment>
<keyword evidence="5 9" id="KW-1133">Transmembrane helix</keyword>
<feature type="region of interest" description="Disordered" evidence="8">
    <location>
        <begin position="956"/>
        <end position="1001"/>
    </location>
</feature>
<dbReference type="InterPro" id="IPR012419">
    <property type="entry name" value="Cas1_AcylTrans_dom"/>
</dbReference>
<feature type="transmembrane region" description="Helical" evidence="9">
    <location>
        <begin position="14"/>
        <end position="35"/>
    </location>
</feature>
<evidence type="ECO:0000256" key="7">
    <source>
        <dbReference type="ARBA" id="ARBA00023180"/>
    </source>
</evidence>
<protein>
    <submittedName>
        <fullName evidence="11">Protein REDUCED WALL ACETYLATION 1</fullName>
    </submittedName>
</protein>
<evidence type="ECO:0000259" key="10">
    <source>
        <dbReference type="Pfam" id="PF07779"/>
    </source>
</evidence>
<organism evidence="11 12">
    <name type="scientific">Durusdinium trenchii</name>
    <dbReference type="NCBI Taxonomy" id="1381693"/>
    <lineage>
        <taxon>Eukaryota</taxon>
        <taxon>Sar</taxon>
        <taxon>Alveolata</taxon>
        <taxon>Dinophyceae</taxon>
        <taxon>Suessiales</taxon>
        <taxon>Symbiodiniaceae</taxon>
        <taxon>Durusdinium</taxon>
    </lineage>
</organism>
<dbReference type="Proteomes" id="UP001642464">
    <property type="component" value="Unassembled WGS sequence"/>
</dbReference>
<feature type="transmembrane region" description="Helical" evidence="9">
    <location>
        <begin position="376"/>
        <end position="393"/>
    </location>
</feature>
<dbReference type="Pfam" id="PF07779">
    <property type="entry name" value="Cas1_AcylT"/>
    <property type="match status" value="1"/>
</dbReference>
<feature type="transmembrane region" description="Helical" evidence="9">
    <location>
        <begin position="315"/>
        <end position="334"/>
    </location>
</feature>
<evidence type="ECO:0000256" key="6">
    <source>
        <dbReference type="ARBA" id="ARBA00023136"/>
    </source>
</evidence>
<evidence type="ECO:0000256" key="2">
    <source>
        <dbReference type="ARBA" id="ARBA00010666"/>
    </source>
</evidence>
<keyword evidence="12" id="KW-1185">Reference proteome</keyword>
<feature type="transmembrane region" description="Helical" evidence="9">
    <location>
        <begin position="547"/>
        <end position="569"/>
    </location>
</feature>
<feature type="transmembrane region" description="Helical" evidence="9">
    <location>
        <begin position="264"/>
        <end position="287"/>
    </location>
</feature>
<evidence type="ECO:0000313" key="12">
    <source>
        <dbReference type="Proteomes" id="UP001642464"/>
    </source>
</evidence>
<evidence type="ECO:0000256" key="8">
    <source>
        <dbReference type="SAM" id="MobiDB-lite"/>
    </source>
</evidence>
<evidence type="ECO:0000256" key="9">
    <source>
        <dbReference type="SAM" id="Phobius"/>
    </source>
</evidence>
<feature type="transmembrane region" description="Helical" evidence="9">
    <location>
        <begin position="506"/>
        <end position="526"/>
    </location>
</feature>
<feature type="transmembrane region" description="Helical" evidence="9">
    <location>
        <begin position="405"/>
        <end position="422"/>
    </location>
</feature>
<comment type="similarity">
    <text evidence="2">Belongs to the PC-esterase family. CASD1 subfamily.</text>
</comment>
<feature type="transmembrane region" description="Helical" evidence="9">
    <location>
        <begin position="109"/>
        <end position="126"/>
    </location>
</feature>
<feature type="transmembrane region" description="Helical" evidence="9">
    <location>
        <begin position="476"/>
        <end position="500"/>
    </location>
</feature>
<evidence type="ECO:0000256" key="5">
    <source>
        <dbReference type="ARBA" id="ARBA00022989"/>
    </source>
</evidence>
<evidence type="ECO:0000256" key="1">
    <source>
        <dbReference type="ARBA" id="ARBA00004141"/>
    </source>
</evidence>
<proteinExistence type="inferred from homology"/>
<evidence type="ECO:0000313" key="11">
    <source>
        <dbReference type="EMBL" id="CAK9029047.1"/>
    </source>
</evidence>
<keyword evidence="3" id="KW-0808">Transferase</keyword>
<evidence type="ECO:0000256" key="4">
    <source>
        <dbReference type="ARBA" id="ARBA00022692"/>
    </source>
</evidence>
<feature type="transmembrane region" description="Helical" evidence="9">
    <location>
        <begin position="235"/>
        <end position="252"/>
    </location>
</feature>
<gene>
    <name evidence="11" type="ORF">SCF082_LOCUS18620</name>
</gene>
<keyword evidence="7" id="KW-0325">Glycoprotein</keyword>
<name>A0ABP0KSW1_9DINO</name>
<feature type="transmembrane region" description="Helical" evidence="9">
    <location>
        <begin position="176"/>
        <end position="195"/>
    </location>
</feature>
<sequence>MAPLEGVSYAAKDLPVSTLTVLVMLLANAVTLVRVKGLQWQQQRQSAGGDDEKKGVKANKRVTGLEWTAESVAHLCSELAVLSAILGYTWCAENFPVFEHGQKEHLPDFFWFICFMILMFAFGSIVNDKPRSADPGKWSSDIVNRDQTEEWKGWMQTVFLLYHYFHAAEVYNSVRVMISCYVWMTGFGNFSFFYAKRDFGFVRFAQMMWRLNFSVFFLCLTMNNMYVLYYICPLHTFYFLMVFVTMRVFSELNHTKYAIRVKLLVVGVLIFLVWEFDALFKVAFFMIPNTPHPGAAVGAYGVQYEWHFRTGLDHYSTFFGMIFACNFPQLTLWMERVESLPTAKHVAVKATVGSVLLGALYWWVTEIFPLPKLHFNSWNPYTFMIPLLAYLFFRNSTPWLRTVHLGILASIGKYTLETYLMQHHIWLTSNAKTLFTLIPGFPKINLICVTFIYFLVARRLFRITIVTRAILIPDNYVDALSNLAGVAGLVTAAAALAWTLQLAQASWPFVILMGLSFGAVLAWLVTARITSQQAVGSATQATSDRTALMRCAMAWAVCIVAVAGVPQLVPVGAPLNGGPLRPSTDLITPQQCMRRLTEGTWIDTSTRACVSKNSPVCSGESWVWTHHAEEHACGYRRFTSSEALPLLLDRDVIIIGDETGFQLAAALARLANPERGTPATLAAASGPDQHFMPKFVFPVGPEGPEQGRVVFVRADTSDQLLSAFRKAHIDNTIRDQAMVVAAVFEAELDAGTPALVYGSQVVSGLARIQNSLRETVPHLGTVAVAPGEVYDSKVVERETGLTSENAAAYRSALWEEAGDLSGDRPSFVLDLVHMTAGRPSATVDGLHFTPTTYAVAAEVLANAYDRLAPPPPHASKGPKKGSGGGVAISPLRGLAILVLAASMLFFMDNFGGLSVLSFALFARGFGVLTWEESVSVLHQNIEADTKSSLGAATGFSGSSASRNAVSYSQVSQEVSSDVEDPNAPMSPTSDPRVVQVELAPQ</sequence>